<keyword evidence="2" id="KW-1185">Reference proteome</keyword>
<sequence>MDAISWQEVALTLLKNLGSSSWCWYWLPLSHSLSLRSTKRLTCISAPLNNSRNSTHHGPLVTFPWVSPQWCLCGPGGDRSHEGHFLSLPLPHHWPLPWPSVGWYGAGSPGQALMPHPLCSQTGNPIQSSSNKALYTVILHALVTLLLQLVQVGRDHPVDHPATPQSSDITQLATYSHSKHNTLPFTIPSNPIPVFQYLTPHSHSSPQKHFIHGGLGSPITGNLKFYLLLLKFKEHCFKLGHFSSWQDVRKFSSNILVKLSIWNVCLEPLCYGIHITAFLLDNDEAVASTWMGHREGRHQLCTRVT</sequence>
<comment type="caution">
    <text evidence="1">The sequence shown here is derived from an EMBL/GenBank/DDBJ whole genome shotgun (WGS) entry which is preliminary data.</text>
</comment>
<dbReference type="EMBL" id="VSRR010018021">
    <property type="protein sequence ID" value="MPC60903.1"/>
    <property type="molecule type" value="Genomic_DNA"/>
</dbReference>
<protein>
    <submittedName>
        <fullName evidence="1">Uncharacterized protein</fullName>
    </submittedName>
</protein>
<proteinExistence type="predicted"/>
<evidence type="ECO:0000313" key="2">
    <source>
        <dbReference type="Proteomes" id="UP000324222"/>
    </source>
</evidence>
<name>A0A5B7GTF6_PORTR</name>
<dbReference type="AlphaFoldDB" id="A0A5B7GTF6"/>
<dbReference type="Proteomes" id="UP000324222">
    <property type="component" value="Unassembled WGS sequence"/>
</dbReference>
<gene>
    <name evidence="1" type="ORF">E2C01_054964</name>
</gene>
<reference evidence="1 2" key="1">
    <citation type="submission" date="2019-05" db="EMBL/GenBank/DDBJ databases">
        <title>Another draft genome of Portunus trituberculatus and its Hox gene families provides insights of decapod evolution.</title>
        <authorList>
            <person name="Jeong J.-H."/>
            <person name="Song I."/>
            <person name="Kim S."/>
            <person name="Choi T."/>
            <person name="Kim D."/>
            <person name="Ryu S."/>
            <person name="Kim W."/>
        </authorList>
    </citation>
    <scope>NUCLEOTIDE SEQUENCE [LARGE SCALE GENOMIC DNA]</scope>
    <source>
        <tissue evidence="1">Muscle</tissue>
    </source>
</reference>
<evidence type="ECO:0000313" key="1">
    <source>
        <dbReference type="EMBL" id="MPC60903.1"/>
    </source>
</evidence>
<organism evidence="1 2">
    <name type="scientific">Portunus trituberculatus</name>
    <name type="common">Swimming crab</name>
    <name type="synonym">Neptunus trituberculatus</name>
    <dbReference type="NCBI Taxonomy" id="210409"/>
    <lineage>
        <taxon>Eukaryota</taxon>
        <taxon>Metazoa</taxon>
        <taxon>Ecdysozoa</taxon>
        <taxon>Arthropoda</taxon>
        <taxon>Crustacea</taxon>
        <taxon>Multicrustacea</taxon>
        <taxon>Malacostraca</taxon>
        <taxon>Eumalacostraca</taxon>
        <taxon>Eucarida</taxon>
        <taxon>Decapoda</taxon>
        <taxon>Pleocyemata</taxon>
        <taxon>Brachyura</taxon>
        <taxon>Eubrachyura</taxon>
        <taxon>Portunoidea</taxon>
        <taxon>Portunidae</taxon>
        <taxon>Portuninae</taxon>
        <taxon>Portunus</taxon>
    </lineage>
</organism>
<accession>A0A5B7GTF6</accession>